<gene>
    <name evidence="2" type="ORF">NAEGRDRAFT_73822</name>
</gene>
<dbReference type="Proteomes" id="UP000006671">
    <property type="component" value="Unassembled WGS sequence"/>
</dbReference>
<dbReference type="RefSeq" id="XP_002671071.1">
    <property type="nucleotide sequence ID" value="XM_002671025.1"/>
</dbReference>
<accession>D2VXP5</accession>
<proteinExistence type="predicted"/>
<dbReference type="AlphaFoldDB" id="D2VXP5"/>
<dbReference type="OrthoDB" id="16479at2759"/>
<name>D2VXP5_NAEGR</name>
<dbReference type="OMA" id="FFNINEY"/>
<dbReference type="InParanoid" id="D2VXP5"/>
<dbReference type="EMBL" id="GG738908">
    <property type="protein sequence ID" value="EFC38327.1"/>
    <property type="molecule type" value="Genomic_DNA"/>
</dbReference>
<dbReference type="GeneID" id="8858207"/>
<dbReference type="Gene3D" id="3.30.470.30">
    <property type="entry name" value="DNA ligase/mRNA capping enzyme"/>
    <property type="match status" value="1"/>
</dbReference>
<evidence type="ECO:0000259" key="1">
    <source>
        <dbReference type="Pfam" id="PF09511"/>
    </source>
</evidence>
<dbReference type="VEuPathDB" id="AmoebaDB:NAEGRDRAFT_73822"/>
<dbReference type="InterPro" id="IPR019039">
    <property type="entry name" value="T4-Rnl1-like_N"/>
</dbReference>
<reference evidence="2 3" key="1">
    <citation type="journal article" date="2010" name="Cell">
        <title>The genome of Naegleria gruberi illuminates early eukaryotic versatility.</title>
        <authorList>
            <person name="Fritz-Laylin L.K."/>
            <person name="Prochnik S.E."/>
            <person name="Ginger M.L."/>
            <person name="Dacks J.B."/>
            <person name="Carpenter M.L."/>
            <person name="Field M.C."/>
            <person name="Kuo A."/>
            <person name="Paredez A."/>
            <person name="Chapman J."/>
            <person name="Pham J."/>
            <person name="Shu S."/>
            <person name="Neupane R."/>
            <person name="Cipriano M."/>
            <person name="Mancuso J."/>
            <person name="Tu H."/>
            <person name="Salamov A."/>
            <person name="Lindquist E."/>
            <person name="Shapiro H."/>
            <person name="Lucas S."/>
            <person name="Grigoriev I.V."/>
            <person name="Cande W.Z."/>
            <person name="Fulton C."/>
            <person name="Rokhsar D.S."/>
            <person name="Dawson S.C."/>
        </authorList>
    </citation>
    <scope>NUCLEOTIDE SEQUENCE [LARGE SCALE GENOMIC DNA]</scope>
    <source>
        <strain evidence="2 3">NEG-M</strain>
    </source>
</reference>
<sequence length="451" mass="52328">MSAANSSDDTTTTTGNNLFPLINHLDQVKQAIGSDTDDFKFMTQDNYLFYCYGRVKTTTFPSIESGDDEQIQDMKKIRREIRGLAFDKDSGKLVSRCLHKFFNLDENAETNTEYLENKYNPNGDCNLLDIFLVLEKLDGSMIMPIIVDGKIVFRTKRGYFNQVTNQADKFVAESQVKYLEFCTKLMKEGYTPIFEFYSKENMVVIEYDSTFLTLIAIRYTEKGDYVPYNEMCEMCNEFSIPFVKCIFSNTDQDEQSKKTVIKSFKQLKSKVNTIKGIEGVVIRHKVSGEMFKFKTNWYSEQHKKKQLVTDGNPSPAHIWKFVMDDCIDDIIPVLNTEKEKQELRRFNDEVLNAIDDCAKRSLEIIEFAMNLGSAKETASYIAQESGHNTIFKKIVYKIKTEIDKKTNQQDYMSPQDVVKYFLLQFIFKDLNLVKECLNTPDLVYTNYKITN</sequence>
<dbReference type="KEGG" id="ngr:NAEGRDRAFT_73822"/>
<keyword evidence="3" id="KW-1185">Reference proteome</keyword>
<evidence type="ECO:0000313" key="3">
    <source>
        <dbReference type="Proteomes" id="UP000006671"/>
    </source>
</evidence>
<dbReference type="Gene3D" id="1.10.3550.20">
    <property type="match status" value="1"/>
</dbReference>
<organism evidence="3">
    <name type="scientific">Naegleria gruberi</name>
    <name type="common">Amoeba</name>
    <dbReference type="NCBI Taxonomy" id="5762"/>
    <lineage>
        <taxon>Eukaryota</taxon>
        <taxon>Discoba</taxon>
        <taxon>Heterolobosea</taxon>
        <taxon>Tetramitia</taxon>
        <taxon>Eutetramitia</taxon>
        <taxon>Vahlkampfiidae</taxon>
        <taxon>Naegleria</taxon>
    </lineage>
</organism>
<dbReference type="Pfam" id="PF09511">
    <property type="entry name" value="RNA_lig_T4_1"/>
    <property type="match status" value="1"/>
</dbReference>
<dbReference type="SUPFAM" id="SSF56091">
    <property type="entry name" value="DNA ligase/mRNA capping enzyme, catalytic domain"/>
    <property type="match status" value="1"/>
</dbReference>
<protein>
    <submittedName>
        <fullName evidence="2">Predicted protein</fullName>
    </submittedName>
</protein>
<evidence type="ECO:0000313" key="2">
    <source>
        <dbReference type="EMBL" id="EFC38327.1"/>
    </source>
</evidence>
<feature type="domain" description="T4 RNA ligase 1-like N-terminal" evidence="1">
    <location>
        <begin position="80"/>
        <end position="298"/>
    </location>
</feature>